<sequence>MYIPQIEFSLWADFIERDFIDTGLKRLVEQGIVNGATSNPAIFKNAILTSPAYQMQLETLQNHSPKSKYEALAITDIQKAADALRPLFDQGNDGYVSIEVDPYLCDDAVGTIEEGRRLFREISRPNVMIKVPATDAGYVAMETLVSEGTPVNATLIFSKAQALACANSFAWGLEKGATQVDTVISIFVSRLDRAIDAALESKGVQPSLAGVYNAAAIYEAIEALEVPRCRALFASTGVKGGGLRPSYYVDALLAAHSVNTAPIETIEAFVAHGDKEAKLPLEADRIEAHFDAVAAAGIDLEAVCAQLMAEGLEAFKTAFAEILAELE</sequence>
<dbReference type="PANTHER" id="PTHR10683:SF31">
    <property type="entry name" value="TRANSALDOLASE"/>
    <property type="match status" value="1"/>
</dbReference>
<dbReference type="NCBIfam" id="NF003026">
    <property type="entry name" value="PRK03903.1"/>
    <property type="match status" value="1"/>
</dbReference>
<dbReference type="RefSeq" id="WP_345972389.1">
    <property type="nucleotide sequence ID" value="NZ_CP147920.1"/>
</dbReference>
<dbReference type="PIRSF" id="PIRSF036915">
    <property type="entry name" value="Trnald_Bac_Plnt"/>
    <property type="match status" value="1"/>
</dbReference>
<keyword evidence="8 11" id="KW-0570">Pentose shunt</keyword>
<keyword evidence="6 11" id="KW-0963">Cytoplasm</keyword>
<dbReference type="NCBIfam" id="TIGR00876">
    <property type="entry name" value="tal_mycobact"/>
    <property type="match status" value="1"/>
</dbReference>
<dbReference type="InterPro" id="IPR004732">
    <property type="entry name" value="Transaldolase_2"/>
</dbReference>
<proteinExistence type="inferred from homology"/>
<evidence type="ECO:0000256" key="5">
    <source>
        <dbReference type="ARBA" id="ARBA00013151"/>
    </source>
</evidence>
<evidence type="ECO:0000256" key="11">
    <source>
        <dbReference type="HAMAP-Rule" id="MF_00493"/>
    </source>
</evidence>
<evidence type="ECO:0000256" key="2">
    <source>
        <dbReference type="ARBA" id="ARBA00004496"/>
    </source>
</evidence>
<dbReference type="Gene3D" id="3.20.20.70">
    <property type="entry name" value="Aldolase class I"/>
    <property type="match status" value="1"/>
</dbReference>
<evidence type="ECO:0000256" key="8">
    <source>
        <dbReference type="ARBA" id="ARBA00023126"/>
    </source>
</evidence>
<dbReference type="SUPFAM" id="SSF51569">
    <property type="entry name" value="Aldolase"/>
    <property type="match status" value="1"/>
</dbReference>
<dbReference type="EC" id="2.2.1.2" evidence="5 11"/>
<keyword evidence="7 11" id="KW-0808">Transferase</keyword>
<gene>
    <name evidence="11" type="primary">tal</name>
    <name evidence="12" type="ORF">WCY31_10815</name>
</gene>
<comment type="pathway">
    <text evidence="3 11">Carbohydrate degradation; pentose phosphate pathway; D-glyceraldehyde 3-phosphate and beta-D-fructose 6-phosphate from D-ribose 5-phosphate and D-xylulose 5-phosphate (non-oxidative stage): step 2/3.</text>
</comment>
<dbReference type="InterPro" id="IPR013785">
    <property type="entry name" value="Aldolase_TIM"/>
</dbReference>
<protein>
    <recommendedName>
        <fullName evidence="5 11">Transaldolase</fullName>
        <ecNumber evidence="5 11">2.2.1.2</ecNumber>
    </recommendedName>
</protein>
<evidence type="ECO:0000256" key="3">
    <source>
        <dbReference type="ARBA" id="ARBA00004857"/>
    </source>
</evidence>
<accession>A0ABZ3H9E9</accession>
<dbReference type="EMBL" id="CP147920">
    <property type="protein sequence ID" value="XAU14728.1"/>
    <property type="molecule type" value="Genomic_DNA"/>
</dbReference>
<dbReference type="GO" id="GO:0004801">
    <property type="term" value="F:transaldolase activity"/>
    <property type="evidence" value="ECO:0007669"/>
    <property type="project" value="UniProtKB-EC"/>
</dbReference>
<evidence type="ECO:0000256" key="7">
    <source>
        <dbReference type="ARBA" id="ARBA00022679"/>
    </source>
</evidence>
<dbReference type="InterPro" id="IPR018225">
    <property type="entry name" value="Transaldolase_AS"/>
</dbReference>
<keyword evidence="13" id="KW-1185">Reference proteome</keyword>
<dbReference type="PROSITE" id="PS01054">
    <property type="entry name" value="TRANSALDOLASE_1"/>
    <property type="match status" value="1"/>
</dbReference>
<evidence type="ECO:0000256" key="9">
    <source>
        <dbReference type="ARBA" id="ARBA00023270"/>
    </source>
</evidence>
<organism evidence="12 13">
    <name type="scientific">Sulfurimonas diazotrophicus</name>
    <dbReference type="NCBI Taxonomy" id="3131939"/>
    <lineage>
        <taxon>Bacteria</taxon>
        <taxon>Pseudomonadati</taxon>
        <taxon>Campylobacterota</taxon>
        <taxon>Epsilonproteobacteria</taxon>
        <taxon>Campylobacterales</taxon>
        <taxon>Sulfurimonadaceae</taxon>
        <taxon>Sulfurimonas</taxon>
    </lineage>
</organism>
<reference evidence="12 13" key="1">
    <citation type="submission" date="2024-03" db="EMBL/GenBank/DDBJ databases">
        <title>Sulfurimonas sp. HSL3-1.</title>
        <authorList>
            <person name="Wang S."/>
        </authorList>
    </citation>
    <scope>NUCLEOTIDE SEQUENCE [LARGE SCALE GENOMIC DNA]</scope>
    <source>
        <strain evidence="12 13">HSL3-1</strain>
    </source>
</reference>
<evidence type="ECO:0000313" key="13">
    <source>
        <dbReference type="Proteomes" id="UP001447842"/>
    </source>
</evidence>
<comment type="subcellular location">
    <subcellularLocation>
        <location evidence="2 11">Cytoplasm</location>
    </subcellularLocation>
</comment>
<keyword evidence="9 11" id="KW-0704">Schiff base</keyword>
<dbReference type="HAMAP" id="MF_00493">
    <property type="entry name" value="Transaldolase_2"/>
    <property type="match status" value="1"/>
</dbReference>
<feature type="active site" description="Schiff-base intermediate with substrate" evidence="11">
    <location>
        <position position="130"/>
    </location>
</feature>
<evidence type="ECO:0000256" key="1">
    <source>
        <dbReference type="ARBA" id="ARBA00003518"/>
    </source>
</evidence>
<dbReference type="Pfam" id="PF00923">
    <property type="entry name" value="TAL_FSA"/>
    <property type="match status" value="1"/>
</dbReference>
<evidence type="ECO:0000256" key="4">
    <source>
        <dbReference type="ARBA" id="ARBA00008426"/>
    </source>
</evidence>
<comment type="catalytic activity">
    <reaction evidence="10 11">
        <text>D-sedoheptulose 7-phosphate + D-glyceraldehyde 3-phosphate = D-erythrose 4-phosphate + beta-D-fructose 6-phosphate</text>
        <dbReference type="Rhea" id="RHEA:17053"/>
        <dbReference type="ChEBI" id="CHEBI:16897"/>
        <dbReference type="ChEBI" id="CHEBI:57483"/>
        <dbReference type="ChEBI" id="CHEBI:57634"/>
        <dbReference type="ChEBI" id="CHEBI:59776"/>
        <dbReference type="EC" id="2.2.1.2"/>
    </reaction>
</comment>
<evidence type="ECO:0000256" key="6">
    <source>
        <dbReference type="ARBA" id="ARBA00022490"/>
    </source>
</evidence>
<dbReference type="InterPro" id="IPR001585">
    <property type="entry name" value="TAL/FSA"/>
</dbReference>
<comment type="similarity">
    <text evidence="4 11">Belongs to the transaldolase family. Type 2 subfamily.</text>
</comment>
<dbReference type="PANTHER" id="PTHR10683">
    <property type="entry name" value="TRANSALDOLASE"/>
    <property type="match status" value="1"/>
</dbReference>
<evidence type="ECO:0000313" key="12">
    <source>
        <dbReference type="EMBL" id="XAU14728.1"/>
    </source>
</evidence>
<evidence type="ECO:0000256" key="10">
    <source>
        <dbReference type="ARBA" id="ARBA00048810"/>
    </source>
</evidence>
<dbReference type="Proteomes" id="UP001447842">
    <property type="component" value="Chromosome"/>
</dbReference>
<comment type="function">
    <text evidence="1 11">Transaldolase is important for the balance of metabolites in the pentose-phosphate pathway.</text>
</comment>
<name>A0ABZ3H9E9_9BACT</name>